<evidence type="ECO:0000313" key="2">
    <source>
        <dbReference type="EMBL" id="MXU66845.1"/>
    </source>
</evidence>
<keyword evidence="1" id="KW-0812">Transmembrane</keyword>
<dbReference type="Proteomes" id="UP000436016">
    <property type="component" value="Unassembled WGS sequence"/>
</dbReference>
<evidence type="ECO:0008006" key="4">
    <source>
        <dbReference type="Google" id="ProtNLM"/>
    </source>
</evidence>
<feature type="transmembrane region" description="Helical" evidence="1">
    <location>
        <begin position="122"/>
        <end position="141"/>
    </location>
</feature>
<keyword evidence="1" id="KW-1133">Transmembrane helix</keyword>
<sequence length="142" mass="14993">MIFLLKFIHMIALFLGGGASLGNAILGARAEALDGPPPPLVPQAMATFRKTGLVAIALFWISGVGLVALKYGTWALGPAFYLKLALAAVTTVLLLALTWLPMAAARAGTPPDRARLKRIASWLRLSVLLTIAVAVFVFGIAR</sequence>
<evidence type="ECO:0000313" key="3">
    <source>
        <dbReference type="Proteomes" id="UP000436016"/>
    </source>
</evidence>
<organism evidence="2 3">
    <name type="scientific">Oceanomicrobium pacificus</name>
    <dbReference type="NCBI Taxonomy" id="2692916"/>
    <lineage>
        <taxon>Bacteria</taxon>
        <taxon>Pseudomonadati</taxon>
        <taxon>Pseudomonadota</taxon>
        <taxon>Alphaproteobacteria</taxon>
        <taxon>Rhodobacterales</taxon>
        <taxon>Paracoccaceae</taxon>
        <taxon>Oceanomicrobium</taxon>
    </lineage>
</organism>
<feature type="transmembrane region" description="Helical" evidence="1">
    <location>
        <begin position="81"/>
        <end position="102"/>
    </location>
</feature>
<comment type="caution">
    <text evidence="2">The sequence shown here is derived from an EMBL/GenBank/DDBJ whole genome shotgun (WGS) entry which is preliminary data.</text>
</comment>
<accession>A0A6B0TYS8</accession>
<dbReference type="EMBL" id="WUWG01000008">
    <property type="protein sequence ID" value="MXU66845.1"/>
    <property type="molecule type" value="Genomic_DNA"/>
</dbReference>
<evidence type="ECO:0000256" key="1">
    <source>
        <dbReference type="SAM" id="Phobius"/>
    </source>
</evidence>
<name>A0A6B0TYS8_9RHOB</name>
<keyword evidence="3" id="KW-1185">Reference proteome</keyword>
<dbReference type="AlphaFoldDB" id="A0A6B0TYS8"/>
<reference evidence="2 3" key="1">
    <citation type="submission" date="2019-12" db="EMBL/GenBank/DDBJ databases">
        <title>Strain KN286 was isolated from seawater, which was collected from Caroline Seamount in the tropical western Pacific.</title>
        <authorList>
            <person name="Wang Q."/>
        </authorList>
    </citation>
    <scope>NUCLEOTIDE SEQUENCE [LARGE SCALE GENOMIC DNA]</scope>
    <source>
        <strain evidence="2 3">KN286</strain>
    </source>
</reference>
<dbReference type="RefSeq" id="WP_160856512.1">
    <property type="nucleotide sequence ID" value="NZ_WUWG01000008.1"/>
</dbReference>
<feature type="transmembrane region" description="Helical" evidence="1">
    <location>
        <begin position="51"/>
        <end position="69"/>
    </location>
</feature>
<protein>
    <recommendedName>
        <fullName evidence="4">DUF2269 family protein</fullName>
    </recommendedName>
</protein>
<gene>
    <name evidence="2" type="ORF">GSH16_15450</name>
</gene>
<keyword evidence="1" id="KW-0472">Membrane</keyword>
<proteinExistence type="predicted"/>